<accession>A0ABU8KLJ1</accession>
<evidence type="ECO:0000313" key="2">
    <source>
        <dbReference type="EMBL" id="MEI9405744.1"/>
    </source>
</evidence>
<evidence type="ECO:0000256" key="1">
    <source>
        <dbReference type="SAM" id="MobiDB-lite"/>
    </source>
</evidence>
<proteinExistence type="predicted"/>
<dbReference type="RefSeq" id="WP_337096007.1">
    <property type="nucleotide sequence ID" value="NZ_JAPYKO010000025.1"/>
</dbReference>
<comment type="caution">
    <text evidence="2">The sequence shown here is derived from an EMBL/GenBank/DDBJ whole genome shotgun (WGS) entry which is preliminary data.</text>
</comment>
<organism evidence="2 3">
    <name type="scientific">Mesorhizobium argentiipisi</name>
    <dbReference type="NCBI Taxonomy" id="3015175"/>
    <lineage>
        <taxon>Bacteria</taxon>
        <taxon>Pseudomonadati</taxon>
        <taxon>Pseudomonadota</taxon>
        <taxon>Alphaproteobacteria</taxon>
        <taxon>Hyphomicrobiales</taxon>
        <taxon>Phyllobacteriaceae</taxon>
        <taxon>Mesorhizobium</taxon>
    </lineage>
</organism>
<name>A0ABU8KLJ1_9HYPH</name>
<protein>
    <submittedName>
        <fullName evidence="2">Uncharacterized protein</fullName>
    </submittedName>
</protein>
<keyword evidence="3" id="KW-1185">Reference proteome</keyword>
<evidence type="ECO:0000313" key="3">
    <source>
        <dbReference type="Proteomes" id="UP001366503"/>
    </source>
</evidence>
<dbReference type="EMBL" id="JAPYKO010000025">
    <property type="protein sequence ID" value="MEI9405744.1"/>
    <property type="molecule type" value="Genomic_DNA"/>
</dbReference>
<dbReference type="Proteomes" id="UP001366503">
    <property type="component" value="Unassembled WGS sequence"/>
</dbReference>
<feature type="region of interest" description="Disordered" evidence="1">
    <location>
        <begin position="1"/>
        <end position="21"/>
    </location>
</feature>
<reference evidence="2 3" key="1">
    <citation type="submission" date="2022-12" db="EMBL/GenBank/DDBJ databases">
        <authorList>
            <person name="Muema E."/>
        </authorList>
    </citation>
    <scope>NUCLEOTIDE SEQUENCE [LARGE SCALE GENOMIC DNA]</scope>
    <source>
        <strain evidence="3">1330</strain>
    </source>
</reference>
<gene>
    <name evidence="2" type="ORF">O7A05_26785</name>
</gene>
<sequence length="76" mass="8043">MTRHGMIQSQVVGAQPPAPDPRLSRVIINADRAAASRVPGRQHRLEAHRSGLSASISALLGEVPAIADISRKSKSP</sequence>